<name>A0A8S9NN57_BRACR</name>
<dbReference type="AlphaFoldDB" id="A0A8S9NN57"/>
<evidence type="ECO:0000313" key="1">
    <source>
        <dbReference type="EMBL" id="KAF3503287.1"/>
    </source>
</evidence>
<dbReference type="Proteomes" id="UP000712600">
    <property type="component" value="Unassembled WGS sequence"/>
</dbReference>
<dbReference type="EMBL" id="QGKX02001621">
    <property type="protein sequence ID" value="KAF3503287.1"/>
    <property type="molecule type" value="Genomic_DNA"/>
</dbReference>
<proteinExistence type="predicted"/>
<dbReference type="PANTHER" id="PTHR31099">
    <property type="entry name" value="OS06G0165300 PROTEIN"/>
    <property type="match status" value="1"/>
</dbReference>
<reference evidence="1" key="1">
    <citation type="submission" date="2019-12" db="EMBL/GenBank/DDBJ databases">
        <title>Genome sequencing and annotation of Brassica cretica.</title>
        <authorList>
            <person name="Studholme D.J."/>
            <person name="Sarris P."/>
        </authorList>
    </citation>
    <scope>NUCLEOTIDE SEQUENCE</scope>
    <source>
        <strain evidence="1">PFS-109/04</strain>
        <tissue evidence="1">Leaf</tissue>
    </source>
</reference>
<organism evidence="1 2">
    <name type="scientific">Brassica cretica</name>
    <name type="common">Mustard</name>
    <dbReference type="NCBI Taxonomy" id="69181"/>
    <lineage>
        <taxon>Eukaryota</taxon>
        <taxon>Viridiplantae</taxon>
        <taxon>Streptophyta</taxon>
        <taxon>Embryophyta</taxon>
        <taxon>Tracheophyta</taxon>
        <taxon>Spermatophyta</taxon>
        <taxon>Magnoliopsida</taxon>
        <taxon>eudicotyledons</taxon>
        <taxon>Gunneridae</taxon>
        <taxon>Pentapetalae</taxon>
        <taxon>rosids</taxon>
        <taxon>malvids</taxon>
        <taxon>Brassicales</taxon>
        <taxon>Brassicaceae</taxon>
        <taxon>Brassiceae</taxon>
        <taxon>Brassica</taxon>
    </lineage>
</organism>
<evidence type="ECO:0008006" key="3">
    <source>
        <dbReference type="Google" id="ProtNLM"/>
    </source>
</evidence>
<comment type="caution">
    <text evidence="1">The sequence shown here is derived from an EMBL/GenBank/DDBJ whole genome shotgun (WGS) entry which is preliminary data.</text>
</comment>
<gene>
    <name evidence="1" type="ORF">F2Q69_00043165</name>
</gene>
<protein>
    <recommendedName>
        <fullName evidence="3">Transposase (Putative), gypsy type</fullName>
    </recommendedName>
</protein>
<dbReference type="PANTHER" id="PTHR31099:SF44">
    <property type="entry name" value="DUF4283 DOMAIN-CONTAINING PROTEIN"/>
    <property type="match status" value="1"/>
</dbReference>
<evidence type="ECO:0000313" key="2">
    <source>
        <dbReference type="Proteomes" id="UP000712600"/>
    </source>
</evidence>
<sequence length="750" mass="84728">MAENEAWWTARYGSITPPNEKSFPVMNHRSIEDGGPSRCTSDFLRTVWSFYKIPDTVEFRIPRRGERADSPPEGYFTCYKAFIVRCRLWFPIPEVIVRVLDRFEVSISQLNPISIHDLIGLVILSFEHGISLTVDHFEALFRLQIILKTDKYRLVPRNFMSVVKGFLSNINSWKKFFFFVCISDASVEESCIPLFRSQPNDRPFINLIAPFPEDTIAVRDLLRNDTDSKPDALDPCVVAADEASLRSSKRKDIDLGDIDFAVDDSILPGWVLDLVYGDGSGTSEAPLPGFDDFFSGLPSGFDPPPSVDELGRSKVVVEGSRIINGGLNLLGSALEASHREAMVYLFKAKKGEKDLASMQSEKLEWDSKLARDHERAFRRAERKGKREMVEVMRGRASQFQAEYGNLRDAYSLVGDYHMAENEAWWTARYGSITPPNEKSFPVMNHRSIEDGAPSRCTSDFLRTVWSFYKIPDTVEFRIPRRGERADSPPEGYFTCYKAFIARCRLWFPIPEVIVRVLDRFEVSISQLNPISIQDLIGLVILSFEHGISLTVDHFEALFRLQIILKTDKYRLVPRNFMSVVKGFLSNINSWKKFFFFVSISAASVEESCIPLFRSQPNDRPFINPIAPFPKDTIAVRDLLRNDTDSEPDAPDPCVVDEASLRSSKGKDVDLGDIDFAVDDSILPGWVPDLVYGDGSGTSEAPLPGFDDFFSGLPSGFDPPPSVDELGRSKVVVEGSRIINGVGFSFWEFCR</sequence>
<accession>A0A8S9NN57</accession>